<evidence type="ECO:0000259" key="1">
    <source>
        <dbReference type="Pfam" id="PF01636"/>
    </source>
</evidence>
<organism evidence="2 3">
    <name type="scientific">Brevibacterium aurantiacum</name>
    <dbReference type="NCBI Taxonomy" id="273384"/>
    <lineage>
        <taxon>Bacteria</taxon>
        <taxon>Bacillati</taxon>
        <taxon>Actinomycetota</taxon>
        <taxon>Actinomycetes</taxon>
        <taxon>Micrococcales</taxon>
        <taxon>Brevibacteriaceae</taxon>
        <taxon>Brevibacterium</taxon>
    </lineage>
</organism>
<evidence type="ECO:0000313" key="2">
    <source>
        <dbReference type="EMBL" id="AZT95287.1"/>
    </source>
</evidence>
<dbReference type="InterPro" id="IPR011009">
    <property type="entry name" value="Kinase-like_dom_sf"/>
</dbReference>
<dbReference type="EMBL" id="CP025330">
    <property type="protein sequence ID" value="AZT95287.1"/>
    <property type="molecule type" value="Genomic_DNA"/>
</dbReference>
<gene>
    <name evidence="2" type="ORF">CXR23_05065</name>
</gene>
<dbReference type="SUPFAM" id="SSF56112">
    <property type="entry name" value="Protein kinase-like (PK-like)"/>
    <property type="match status" value="1"/>
</dbReference>
<reference evidence="2 3" key="2">
    <citation type="submission" date="2019-01" db="EMBL/GenBank/DDBJ databases">
        <title>Comparative genomic analysis of Brevibacterium aurantiacum sheds light on its evolution and its adaptation to smear-ripened cheeses.</title>
        <authorList>
            <person name="Moineau S."/>
        </authorList>
    </citation>
    <scope>NUCLEOTIDE SEQUENCE [LARGE SCALE GENOMIC DNA]</scope>
    <source>
        <strain evidence="2 3">SMQ-1417</strain>
    </source>
</reference>
<dbReference type="AlphaFoldDB" id="A0A3Q9NUD2"/>
<dbReference type="Gene3D" id="3.90.1200.10">
    <property type="match status" value="1"/>
</dbReference>
<protein>
    <submittedName>
        <fullName evidence="2">Aminoglycoside phosphotransferase</fullName>
    </submittedName>
</protein>
<accession>A0A3Q9NUD2</accession>
<proteinExistence type="predicted"/>
<name>A0A3Q9NUD2_BREAU</name>
<sequence length="256" mass="29154">MSWGLIDTSVLHVRSSGADFVVKCAGPTNHHIGREITAHESSTQQLVDLGLASRMIASDRSKNILITTYLQGRLAQGSSVEFDYDIHVQAGAALRALHGMDSVMDPDYERRATEKSLNLLGQSHRIDPLTAHRARILLTDYRPRPVAVVPTHGDWQPRNWLVHEERLRVIDFGRFEYRPPATDLCRLAAQQWSTSNLLEDAFIEGYETDPRDEEVWLIDLLREAIGTAVWAYQVGDQRFEDQGHRMLARALRRFDK</sequence>
<reference evidence="2 3" key="1">
    <citation type="submission" date="2017-12" db="EMBL/GenBank/DDBJ databases">
        <authorList>
            <person name="Levesque S."/>
        </authorList>
    </citation>
    <scope>NUCLEOTIDE SEQUENCE [LARGE SCALE GENOMIC DNA]</scope>
    <source>
        <strain evidence="2 3">SMQ-1417</strain>
    </source>
</reference>
<feature type="domain" description="Aminoglycoside phosphotransferase" evidence="1">
    <location>
        <begin position="51"/>
        <end position="211"/>
    </location>
</feature>
<dbReference type="GO" id="GO:0016740">
    <property type="term" value="F:transferase activity"/>
    <property type="evidence" value="ECO:0007669"/>
    <property type="project" value="UniProtKB-KW"/>
</dbReference>
<evidence type="ECO:0000313" key="3">
    <source>
        <dbReference type="Proteomes" id="UP000283000"/>
    </source>
</evidence>
<dbReference type="InterPro" id="IPR002575">
    <property type="entry name" value="Aminoglycoside_PTrfase"/>
</dbReference>
<dbReference type="Proteomes" id="UP000283000">
    <property type="component" value="Chromosome"/>
</dbReference>
<dbReference type="Pfam" id="PF01636">
    <property type="entry name" value="APH"/>
    <property type="match status" value="1"/>
</dbReference>
<keyword evidence="2" id="KW-0808">Transferase</keyword>